<evidence type="ECO:0000313" key="2">
    <source>
        <dbReference type="EMBL" id="TNN62641.1"/>
    </source>
</evidence>
<dbReference type="EMBL" id="SRLO01000289">
    <property type="protein sequence ID" value="TNN62641.1"/>
    <property type="molecule type" value="Genomic_DNA"/>
</dbReference>
<reference evidence="2 3" key="1">
    <citation type="submission" date="2019-03" db="EMBL/GenBank/DDBJ databases">
        <title>First draft genome of Liparis tanakae, snailfish: a comprehensive survey of snailfish specific genes.</title>
        <authorList>
            <person name="Kim W."/>
            <person name="Song I."/>
            <person name="Jeong J.-H."/>
            <person name="Kim D."/>
            <person name="Kim S."/>
            <person name="Ryu S."/>
            <person name="Song J.Y."/>
            <person name="Lee S.K."/>
        </authorList>
    </citation>
    <scope>NUCLEOTIDE SEQUENCE [LARGE SCALE GENOMIC DNA]</scope>
    <source>
        <tissue evidence="2">Muscle</tissue>
    </source>
</reference>
<comment type="caution">
    <text evidence="2">The sequence shown here is derived from an EMBL/GenBank/DDBJ whole genome shotgun (WGS) entry which is preliminary data.</text>
</comment>
<accession>A0A4Z2HAK4</accession>
<dbReference type="AlphaFoldDB" id="A0A4Z2HAK4"/>
<feature type="compositionally biased region" description="Basic and acidic residues" evidence="1">
    <location>
        <begin position="54"/>
        <end position="69"/>
    </location>
</feature>
<name>A0A4Z2HAK4_9TELE</name>
<sequence length="69" mass="7499">MNLRKGGGEPHAPANLAEAVLDFKGETLRFHTKFEQTLGEDPQAKKVTTSRRGAKPESSSEDHDSASPH</sequence>
<evidence type="ECO:0000256" key="1">
    <source>
        <dbReference type="SAM" id="MobiDB-lite"/>
    </source>
</evidence>
<keyword evidence="3" id="KW-1185">Reference proteome</keyword>
<organism evidence="2 3">
    <name type="scientific">Liparis tanakae</name>
    <name type="common">Tanaka's snailfish</name>
    <dbReference type="NCBI Taxonomy" id="230148"/>
    <lineage>
        <taxon>Eukaryota</taxon>
        <taxon>Metazoa</taxon>
        <taxon>Chordata</taxon>
        <taxon>Craniata</taxon>
        <taxon>Vertebrata</taxon>
        <taxon>Euteleostomi</taxon>
        <taxon>Actinopterygii</taxon>
        <taxon>Neopterygii</taxon>
        <taxon>Teleostei</taxon>
        <taxon>Neoteleostei</taxon>
        <taxon>Acanthomorphata</taxon>
        <taxon>Eupercaria</taxon>
        <taxon>Perciformes</taxon>
        <taxon>Cottioidei</taxon>
        <taxon>Cottales</taxon>
        <taxon>Liparidae</taxon>
        <taxon>Liparis</taxon>
    </lineage>
</organism>
<evidence type="ECO:0000313" key="3">
    <source>
        <dbReference type="Proteomes" id="UP000314294"/>
    </source>
</evidence>
<proteinExistence type="predicted"/>
<protein>
    <submittedName>
        <fullName evidence="2">Uncharacterized protein</fullName>
    </submittedName>
</protein>
<feature type="region of interest" description="Disordered" evidence="1">
    <location>
        <begin position="34"/>
        <end position="69"/>
    </location>
</feature>
<gene>
    <name evidence="2" type="ORF">EYF80_027159</name>
</gene>
<dbReference type="Proteomes" id="UP000314294">
    <property type="component" value="Unassembled WGS sequence"/>
</dbReference>